<dbReference type="HOGENOM" id="CLU_2575553_0_0_1"/>
<keyword evidence="2" id="KW-1185">Reference proteome</keyword>
<gene>
    <name evidence="1" type="ORF">THOM_2028</name>
</gene>
<dbReference type="EMBL" id="JH993997">
    <property type="protein sequence ID" value="ELQ75048.1"/>
    <property type="molecule type" value="Genomic_DNA"/>
</dbReference>
<dbReference type="AlphaFoldDB" id="L7JU90"/>
<dbReference type="VEuPathDB" id="MicrosporidiaDB:THOM_2028"/>
<proteinExistence type="predicted"/>
<evidence type="ECO:0000313" key="1">
    <source>
        <dbReference type="EMBL" id="ELQ75048.1"/>
    </source>
</evidence>
<dbReference type="Proteomes" id="UP000011185">
    <property type="component" value="Unassembled WGS sequence"/>
</dbReference>
<name>L7JU90_TRAHO</name>
<evidence type="ECO:0000313" key="2">
    <source>
        <dbReference type="Proteomes" id="UP000011185"/>
    </source>
</evidence>
<sequence length="81" mass="9901">MKRLDDLIDMYQNFANSIRDDLKTKSKRAEYLIKHDRIHRLCDEFPGYFAYIMWLMLKEKRKDIKIIEAIAIHMRKKLLSL</sequence>
<accession>L7JU90</accession>
<reference evidence="1 2" key="1">
    <citation type="journal article" date="2012" name="PLoS Pathog.">
        <title>The genome of the obligate intracellular parasite Trachipleistophora hominis: new insights into microsporidian genome dynamics and reductive evolution.</title>
        <authorList>
            <person name="Heinz E."/>
            <person name="Williams T.A."/>
            <person name="Nakjang S."/>
            <person name="Noel C.J."/>
            <person name="Swan D.C."/>
            <person name="Goldberg A.V."/>
            <person name="Harris S.R."/>
            <person name="Weinmaier T."/>
            <person name="Markert S."/>
            <person name="Becher D."/>
            <person name="Bernhardt J."/>
            <person name="Dagan T."/>
            <person name="Hacker C."/>
            <person name="Lucocq J.M."/>
            <person name="Schweder T."/>
            <person name="Rattei T."/>
            <person name="Hall N."/>
            <person name="Hirt R.P."/>
            <person name="Embley T.M."/>
        </authorList>
    </citation>
    <scope>NUCLEOTIDE SEQUENCE [LARGE SCALE GENOMIC DNA]</scope>
</reference>
<dbReference type="InParanoid" id="L7JU90"/>
<organism evidence="1 2">
    <name type="scientific">Trachipleistophora hominis</name>
    <name type="common">Microsporidian parasite</name>
    <dbReference type="NCBI Taxonomy" id="72359"/>
    <lineage>
        <taxon>Eukaryota</taxon>
        <taxon>Fungi</taxon>
        <taxon>Fungi incertae sedis</taxon>
        <taxon>Microsporidia</taxon>
        <taxon>Pleistophoridae</taxon>
        <taxon>Trachipleistophora</taxon>
    </lineage>
</organism>
<protein>
    <submittedName>
        <fullName evidence="1">Uncharacterized protein</fullName>
    </submittedName>
</protein>